<dbReference type="PANTHER" id="PTHR12980:SF0">
    <property type="entry name" value="CYTOCHROME B-C1 COMPLEX SUBUNIT 9"/>
    <property type="match status" value="1"/>
</dbReference>
<evidence type="ECO:0000256" key="11">
    <source>
        <dbReference type="RuleBase" id="RU368056"/>
    </source>
</evidence>
<dbReference type="PANTHER" id="PTHR12980">
    <property type="entry name" value="UBIQUINOL-CYTOCHROME C REDUCTASE COMPLEX, SUBUNIT X"/>
    <property type="match status" value="1"/>
</dbReference>
<evidence type="ECO:0000256" key="1">
    <source>
        <dbReference type="ARBA" id="ARBA00004434"/>
    </source>
</evidence>
<dbReference type="EMBL" id="JARGDH010000005">
    <property type="protein sequence ID" value="KAL0266566.1"/>
    <property type="molecule type" value="Genomic_DNA"/>
</dbReference>
<protein>
    <recommendedName>
        <fullName evidence="11">Complex III subunit 9</fullName>
    </recommendedName>
</protein>
<gene>
    <name evidence="12" type="ORF">PYX00_009078</name>
</gene>
<keyword evidence="4 11" id="KW-0679">Respiratory chain</keyword>
<sequence length="57" mass="6491">MSIIKLAYNAIFKRSSTFSVFIIAGAFLGERIVDYSADCIFEKINEGKLWHHIKPAE</sequence>
<organism evidence="12">
    <name type="scientific">Menopon gallinae</name>
    <name type="common">poultry shaft louse</name>
    <dbReference type="NCBI Taxonomy" id="328185"/>
    <lineage>
        <taxon>Eukaryota</taxon>
        <taxon>Metazoa</taxon>
        <taxon>Ecdysozoa</taxon>
        <taxon>Arthropoda</taxon>
        <taxon>Hexapoda</taxon>
        <taxon>Insecta</taxon>
        <taxon>Pterygota</taxon>
        <taxon>Neoptera</taxon>
        <taxon>Paraneoptera</taxon>
        <taxon>Psocodea</taxon>
        <taxon>Troctomorpha</taxon>
        <taxon>Phthiraptera</taxon>
        <taxon>Amblycera</taxon>
        <taxon>Menoponidae</taxon>
        <taxon>Menopon</taxon>
    </lineage>
</organism>
<keyword evidence="7 11" id="KW-0249">Electron transport</keyword>
<dbReference type="GO" id="GO:0006122">
    <property type="term" value="P:mitochondrial electron transport, ubiquinol to cytochrome c"/>
    <property type="evidence" value="ECO:0007669"/>
    <property type="project" value="UniProtKB-UniRule"/>
</dbReference>
<accession>A0AAW2H9V1</accession>
<evidence type="ECO:0000256" key="4">
    <source>
        <dbReference type="ARBA" id="ARBA00022660"/>
    </source>
</evidence>
<keyword evidence="3 11" id="KW-0813">Transport</keyword>
<evidence type="ECO:0000256" key="6">
    <source>
        <dbReference type="ARBA" id="ARBA00022792"/>
    </source>
</evidence>
<dbReference type="AlphaFoldDB" id="A0AAW2H9V1"/>
<evidence type="ECO:0000256" key="3">
    <source>
        <dbReference type="ARBA" id="ARBA00022448"/>
    </source>
</evidence>
<dbReference type="InterPro" id="IPR008027">
    <property type="entry name" value="QCR9"/>
</dbReference>
<dbReference type="Pfam" id="PF05365">
    <property type="entry name" value="UCR_UQCRX_QCR9"/>
    <property type="match status" value="1"/>
</dbReference>
<evidence type="ECO:0000256" key="7">
    <source>
        <dbReference type="ARBA" id="ARBA00022982"/>
    </source>
</evidence>
<dbReference type="GO" id="GO:0045275">
    <property type="term" value="C:respiratory chain complex III"/>
    <property type="evidence" value="ECO:0007669"/>
    <property type="project" value="UniProtKB-UniRule"/>
</dbReference>
<comment type="function">
    <text evidence="11">Component of the ubiquinol-cytochrome c oxidoreductase, a multisubunit transmembrane complex that is part of the mitochondrial electron transport chain which drives oxidative phosphorylation. The complex plays an important role in the uptake of multiple carbon sources present in different host niches.</text>
</comment>
<evidence type="ECO:0000256" key="8">
    <source>
        <dbReference type="ARBA" id="ARBA00022989"/>
    </source>
</evidence>
<reference evidence="12" key="1">
    <citation type="journal article" date="2024" name="Gigascience">
        <title>Chromosome-level genome of the poultry shaft louse Menopon gallinae provides insight into the host-switching and adaptive evolution of parasitic lice.</title>
        <authorList>
            <person name="Xu Y."/>
            <person name="Ma L."/>
            <person name="Liu S."/>
            <person name="Liang Y."/>
            <person name="Liu Q."/>
            <person name="He Z."/>
            <person name="Tian L."/>
            <person name="Duan Y."/>
            <person name="Cai W."/>
            <person name="Li H."/>
            <person name="Song F."/>
        </authorList>
    </citation>
    <scope>NUCLEOTIDE SEQUENCE</scope>
    <source>
        <strain evidence="12">Cailab_2023a</strain>
    </source>
</reference>
<comment type="subunit">
    <text evidence="11">Component of the ubiquinol-cytochrome c oxidoreductase (cytochrome b-c1 complex, complex III, CIII), a multisubunit enzyme composed of 3 respiratory subunits cytochrome b, cytochrome c1 and Rieske protein, 2 core protein subunits, and additional low-molecular weight protein subunits.</text>
</comment>
<dbReference type="SUPFAM" id="SSF81514">
    <property type="entry name" value="Subunit X (non-heme 7 kDa protein) of cytochrome bc1 complex (Ubiquinol-cytochrome c reductase)"/>
    <property type="match status" value="1"/>
</dbReference>
<keyword evidence="5" id="KW-0812">Transmembrane</keyword>
<keyword evidence="8" id="KW-1133">Transmembrane helix</keyword>
<proteinExistence type="inferred from homology"/>
<dbReference type="Gene3D" id="1.20.5.260">
    <property type="entry name" value="Cytochrome b-c1 complex subunit 9"/>
    <property type="match status" value="1"/>
</dbReference>
<evidence type="ECO:0000256" key="5">
    <source>
        <dbReference type="ARBA" id="ARBA00022692"/>
    </source>
</evidence>
<dbReference type="GO" id="GO:0005743">
    <property type="term" value="C:mitochondrial inner membrane"/>
    <property type="evidence" value="ECO:0007669"/>
    <property type="project" value="UniProtKB-SubCell"/>
</dbReference>
<evidence type="ECO:0000256" key="2">
    <source>
        <dbReference type="ARBA" id="ARBA00007856"/>
    </source>
</evidence>
<comment type="caution">
    <text evidence="12">The sequence shown here is derived from an EMBL/GenBank/DDBJ whole genome shotgun (WGS) entry which is preliminary data.</text>
</comment>
<evidence type="ECO:0000256" key="9">
    <source>
        <dbReference type="ARBA" id="ARBA00023128"/>
    </source>
</evidence>
<dbReference type="InterPro" id="IPR036656">
    <property type="entry name" value="QCR9_sf"/>
</dbReference>
<keyword evidence="9 11" id="KW-0496">Mitochondrion</keyword>
<evidence type="ECO:0000256" key="10">
    <source>
        <dbReference type="ARBA" id="ARBA00023136"/>
    </source>
</evidence>
<comment type="similarity">
    <text evidence="2 11">Belongs to the UQCR10/QCR9 family.</text>
</comment>
<dbReference type="FunFam" id="1.20.5.260:FF:000001">
    <property type="entry name" value="Cytochrome b-c1 complex subunit 9"/>
    <property type="match status" value="1"/>
</dbReference>
<evidence type="ECO:0000313" key="12">
    <source>
        <dbReference type="EMBL" id="KAL0266566.1"/>
    </source>
</evidence>
<keyword evidence="10" id="KW-0472">Membrane</keyword>
<name>A0AAW2H9V1_9NEOP</name>
<keyword evidence="6 11" id="KW-0999">Mitochondrion inner membrane</keyword>
<comment type="subcellular location">
    <subcellularLocation>
        <location evidence="1 11">Mitochondrion inner membrane</location>
        <topology evidence="1 11">Single-pass membrane protein</topology>
    </subcellularLocation>
</comment>